<dbReference type="PROSITE" id="PS00455">
    <property type="entry name" value="AMP_BINDING"/>
    <property type="match status" value="3"/>
</dbReference>
<dbReference type="Pfam" id="PF02668">
    <property type="entry name" value="TauD"/>
    <property type="match status" value="1"/>
</dbReference>
<dbReference type="SUPFAM" id="SSF51197">
    <property type="entry name" value="Clavaminate synthase-like"/>
    <property type="match status" value="1"/>
</dbReference>
<dbReference type="FunFam" id="1.10.1200.10:FF:000005">
    <property type="entry name" value="Nonribosomal peptide synthetase 1"/>
    <property type="match status" value="2"/>
</dbReference>
<keyword evidence="5" id="KW-0560">Oxidoreductase</keyword>
<dbReference type="Gene3D" id="3.30.300.30">
    <property type="match status" value="3"/>
</dbReference>
<dbReference type="NCBIfam" id="NF003417">
    <property type="entry name" value="PRK04813.1"/>
    <property type="match status" value="3"/>
</dbReference>
<feature type="domain" description="Carrier" evidence="6">
    <location>
        <begin position="2071"/>
        <end position="2146"/>
    </location>
</feature>
<dbReference type="InterPro" id="IPR009081">
    <property type="entry name" value="PP-bd_ACP"/>
</dbReference>
<keyword evidence="4" id="KW-0597">Phosphoprotein</keyword>
<dbReference type="InterPro" id="IPR000873">
    <property type="entry name" value="AMP-dep_synth/lig_dom"/>
</dbReference>
<dbReference type="InterPro" id="IPR036736">
    <property type="entry name" value="ACP-like_sf"/>
</dbReference>
<comment type="caution">
    <text evidence="7">The sequence shown here is derived from an EMBL/GenBank/DDBJ whole genome shotgun (WGS) entry which is preliminary data.</text>
</comment>
<dbReference type="Gene3D" id="1.10.1200.10">
    <property type="entry name" value="ACP-like"/>
    <property type="match status" value="3"/>
</dbReference>
<dbReference type="GO" id="GO:0031177">
    <property type="term" value="F:phosphopantetheine binding"/>
    <property type="evidence" value="ECO:0007669"/>
    <property type="project" value="InterPro"/>
</dbReference>
<dbReference type="NCBIfam" id="TIGR01733">
    <property type="entry name" value="AA-adenyl-dom"/>
    <property type="match status" value="3"/>
</dbReference>
<dbReference type="GO" id="GO:0072330">
    <property type="term" value="P:monocarboxylic acid biosynthetic process"/>
    <property type="evidence" value="ECO:0007669"/>
    <property type="project" value="UniProtKB-ARBA"/>
</dbReference>
<dbReference type="FunFam" id="3.40.50.980:FF:000001">
    <property type="entry name" value="Non-ribosomal peptide synthetase"/>
    <property type="match status" value="3"/>
</dbReference>
<evidence type="ECO:0000313" key="8">
    <source>
        <dbReference type="Proteomes" id="UP000556620"/>
    </source>
</evidence>
<feature type="domain" description="Carrier" evidence="6">
    <location>
        <begin position="3143"/>
        <end position="3218"/>
    </location>
</feature>
<dbReference type="Gene3D" id="3.60.130.10">
    <property type="entry name" value="Clavaminate synthase-like"/>
    <property type="match status" value="1"/>
</dbReference>
<gene>
    <name evidence="7" type="ORF">H4C44_05540</name>
</gene>
<dbReference type="InterPro" id="IPR010071">
    <property type="entry name" value="AA_adenyl_dom"/>
</dbReference>
<dbReference type="GO" id="GO:0009239">
    <property type="term" value="P:enterobactin biosynthetic process"/>
    <property type="evidence" value="ECO:0007669"/>
    <property type="project" value="TreeGrafter"/>
</dbReference>
<dbReference type="InterPro" id="IPR020845">
    <property type="entry name" value="AMP-binding_CS"/>
</dbReference>
<dbReference type="FunFam" id="1.10.1200.10:FF:000016">
    <property type="entry name" value="Non-ribosomal peptide synthase"/>
    <property type="match status" value="1"/>
</dbReference>
<dbReference type="Pfam" id="PF00668">
    <property type="entry name" value="Condensation"/>
    <property type="match status" value="4"/>
</dbReference>
<accession>A0A7W2PRZ1</accession>
<dbReference type="InterPro" id="IPR003819">
    <property type="entry name" value="TauD/TfdA-like"/>
</dbReference>
<dbReference type="CDD" id="cd05930">
    <property type="entry name" value="A_NRPS"/>
    <property type="match status" value="1"/>
</dbReference>
<dbReference type="InterPro" id="IPR042098">
    <property type="entry name" value="TauD-like_sf"/>
</dbReference>
<dbReference type="SUPFAM" id="SSF52777">
    <property type="entry name" value="CoA-dependent acyltransferases"/>
    <property type="match status" value="8"/>
</dbReference>
<evidence type="ECO:0000256" key="4">
    <source>
        <dbReference type="ARBA" id="ARBA00022553"/>
    </source>
</evidence>
<dbReference type="CDD" id="cd19531">
    <property type="entry name" value="LCL_NRPS-like"/>
    <property type="match status" value="4"/>
</dbReference>
<dbReference type="GO" id="GO:0009366">
    <property type="term" value="C:enterobactin synthetase complex"/>
    <property type="evidence" value="ECO:0007669"/>
    <property type="project" value="TreeGrafter"/>
</dbReference>
<dbReference type="Gene3D" id="2.30.38.10">
    <property type="entry name" value="Luciferase, Domain 3"/>
    <property type="match status" value="3"/>
</dbReference>
<dbReference type="CDD" id="cd17643">
    <property type="entry name" value="A_NRPS_Cytc1-like"/>
    <property type="match status" value="1"/>
</dbReference>
<dbReference type="InterPro" id="IPR006162">
    <property type="entry name" value="Ppantetheine_attach_site"/>
</dbReference>
<comment type="similarity">
    <text evidence="2">Belongs to the ATP-dependent AMP-binding enzyme family.</text>
</comment>
<dbReference type="Pfam" id="PF00550">
    <property type="entry name" value="PP-binding"/>
    <property type="match status" value="3"/>
</dbReference>
<evidence type="ECO:0000256" key="5">
    <source>
        <dbReference type="ARBA" id="ARBA00023002"/>
    </source>
</evidence>
<dbReference type="FunFam" id="3.40.50.12780:FF:000012">
    <property type="entry name" value="Non-ribosomal peptide synthetase"/>
    <property type="match status" value="2"/>
</dbReference>
<dbReference type="SUPFAM" id="SSF47336">
    <property type="entry name" value="ACP-like"/>
    <property type="match status" value="3"/>
</dbReference>
<dbReference type="InterPro" id="IPR045851">
    <property type="entry name" value="AMP-bd_C_sf"/>
</dbReference>
<dbReference type="InterPro" id="IPR023213">
    <property type="entry name" value="CAT-like_dom_sf"/>
</dbReference>
<dbReference type="Proteomes" id="UP000556620">
    <property type="component" value="Unassembled WGS sequence"/>
</dbReference>
<evidence type="ECO:0000259" key="6">
    <source>
        <dbReference type="PROSITE" id="PS50075"/>
    </source>
</evidence>
<dbReference type="Pfam" id="PF13193">
    <property type="entry name" value="AMP-binding_C"/>
    <property type="match status" value="2"/>
</dbReference>
<evidence type="ECO:0000256" key="1">
    <source>
        <dbReference type="ARBA" id="ARBA00001957"/>
    </source>
</evidence>
<feature type="domain" description="Carrier" evidence="6">
    <location>
        <begin position="999"/>
        <end position="1074"/>
    </location>
</feature>
<dbReference type="FunFam" id="3.30.300.30:FF:000015">
    <property type="entry name" value="Nonribosomal peptide synthase SidD"/>
    <property type="match status" value="1"/>
</dbReference>
<dbReference type="PROSITE" id="PS50075">
    <property type="entry name" value="CARRIER"/>
    <property type="match status" value="3"/>
</dbReference>
<dbReference type="PROSITE" id="PS00012">
    <property type="entry name" value="PHOSPHOPANTETHEINE"/>
    <property type="match status" value="2"/>
</dbReference>
<sequence>MNAEDSLKLARRFIELPPEKRRLFLAALQREGVDFAVFPIPGNVAEASRDRLSYAQRRMAFLWQLDPQGAAYNLPMAVRLKGELNLVALQAAFDQLVARHESLRTRLRADADEWLQEVLPPAAVAITRHDLSLLEAGEREQQVLTLGAAEAQAPFDLVRGPLLRVQLVKLQAQEHVLMLTLHHIVADGWSLNVLVDEFVQLYDAACSQVPLSLPALPIQYRDYALWQRSWLEAGEQERQMAYWRDKLGDDHAPLDLPFDHPQQALPSLRGKRVELQLEADLAARLAGLAKAHGVTLFMVLLASFKLLLQRYSGQRAIRVGVPVANRHRSEVEGLIGCFINTQVLHTEIDPLMDVAQLLHRVKDTALGAQAHQDLPFEQLVEALGVPRSASHTPLFQVLFNHQAAIADAGQIQLASGLSLEKVALDKHSARFDLSLDTYESAGRLHAVFTYAVDRFEPHSVATLSQHWLRLLQGLTERAQGPVGELVLGDEAPLVVPQAFDAPAAVHTLIDAAAARDPQQLAAVSGSQQISHGALQTRAEGLARVLLGAGVQPDERVAVLADRSIDMLVAILAVLKAGAAYLPLEPEQPQARLDFMLADSQVKRVLAPAGRLELAPGIERIDPTGDYPAAPLPRVPVHADNLAYVIYTSGTTGTPKGVAISHGALANYVQSVGERLRIDELRSLAMVTTPAADLGHTMLFGALCNGKTLHMLANDTVLDAQAYAHYLQRHAIDAVKMVPSHLQAMLAAGSDALPRRCLVVGGEAISPALIARIAALAPGLRLLNHYGPTETTVGVLTHEVHGQALLGRPLGNLSAQVFDACLLPVPAGARGELYLGGAGLARGYLGQPALTAERFVPDPAGQGGRLYRSGDWVRRDGQGQLAFAGRMDGQLKIRGYRVELAEIDNCLRQMPELDTAVVRVVGEQDNRQLAAYLVPRAWPADEAGRQACIDATRQALRQTLPEHMVPRYLMLLPHLPVTANGKVDLQALPQAVTTQVDYRAPVTALQAEVAAIWAEVLQVDQVGLDDNFFVLGGHSLLATQVVSRIRQQLQREVALRVLFDTRDLEAYAQVLEGLEQTGGGAIALLDRSERLPVSHAQYRQWMFWKLNPDSTAYNTPLAVTLRGALDLGALQAAFDALVARHESLRTVFAEHDGLPWQVVKPAAPVLIEAQDLIGLSRDALKPHLDQLFASPFDLAQGPLLRVALWRTAAQEHLLAVSLHHIVSDGWSMSVMVRELAAAYNARTQGQADQRPALAVQYADYAGWQRQRLAEGQLQAQLAFWKANLEDDFAVLELPADRLRPQQQSYRGGRIDVQLPAELTGQLRRLAVAANATLFHVFLASFALLLSRYSGRETLNIGIPVTNRNRLELEGLIGFFVNTLIARVGIVPAHTFGQLLAAVKETTLQAQANKDIPFDVLVEQLKPERGLGHNPLFQVMFNHLLDVGEKVSSDSVQGLHVEEVQWLEQTTQFDLSLDTLERSDGVTATFNYATDLFDAERIQRLAGHWLTLLASLGQAEVAVAELPIVDAAQQRQLVQDWNPLPTATAQAPDTLQLIEAQAQARPQATALVLDAQSMTYGELNRRANRLAHRLREQGVGPEVRVGIAAQRSLELIVGLLAVLKAGGAYVPLDPSYPRGRLVHMLQDSGIELLLSQAELASSLPDLAGVRRMHLSAAQEALAGGNEGNPQPLTVASNLAYVIYTSGSTGKPKGVAIARGELSAFCQVAAEYSRLTPEDKVLQFATVSFDGFVEQLYPALCVGAQVVMRGEQRWDIETLTATIVRQGVTVADLPTAYWRLFAAHMRGASSCGALRQVHVGGEAMPPEGLNDWFASCLKGVRLLNTYGPTEATVVSTVFDCSASALQALPKASVPIGTAIGGRATYLCDSGFTLAPVGVVAELLIGGNGCLARGYFNRPALTAERFVPDPFDTSLAGGGRLYRTGDLARYRTDGVLEYSGRIDHQVKVRGFRVEMGEIEGHLLGHALVREAVVLAQPTANGVQLVGYVVPAEAGQAGDLQAEAALRDTLRDALKGSLPEHMVPAFLLILPALPLSPNGKLDRKALPAVDASLLQQAYQAPASTLEAQVADLWAQVLKLDRVGRADHFFELGGHSLLATQMISRVRQALSIDLPLRSVFEAPVLADFAALAGGAARATPGGIPQVDRDQPLALSYGQQRHWFLWQLQPDSAAYHVPAVLRLTGSLHVPALQRSFNDLIARHEPLRTTFCQDGDQVRQVIHASLPLAFAVEDAQAWDDAQVQARIDAEIQCPFDLQHGPLMRVRLLSRGQAEHVLIVTQHHIVTDGWSVPIMLDEWVQLYEGHRQGQPVTLPALAIQYADFAQWQRQWMAGGERDRQLAYWRAQLGSEQPLLQLPTDRPRPNVQSHAGARLALQLDAPLTQSLRALASAADATLFMVLLAGWQSVLQRYSGQADIRVGVPIANRTQVETEQLIGFFVNTQVMKAEFAPDTTFAGLLAQVKQAALGAQMHQDLPFEQLVEALQPERSQSHSPLFQVMFNHQGQAQGDRRTLPGLSLELWPHAHGTAQFDLTLDTVDNGTTLAASLTYATELFDAATVERLGRHWLRLLQAVAAAPQQAIARVALLDADEQRQTVQAWNPRTAHYPQGHCLHQLIEQQVVRNPQAIAVTLGRQHLSYDQLNRRANRLAHRLRELGVGPDVRVGVALERSLEMVVSLLAILKAGGAYLPLDPHYPSERLAYMLEDSGVQWVLTQPHLQQRLSAGPAVQCLEVGSGEGAWSAYSEANPDSGAHPQNLAYVIYTSGSTGKPKGTLLAHQNVTRLFAATQGDFGFDAGDVWTVFHSYAFDFSVWELFGALLYGGRAVIVPQDVARSAEDFHELLVQERVTVLNQTPSAFKPLIRAACAGAREGKALALRYVVFGGEALDVASLAPWFDQFGDATPRLINMYGITETTVHVTYRPVTRADLQGGVTSPLGRVIDDLTWYLLDEAFELAPQGCRGELHVGQAGLARGYFNRPALTAERFVPDPFDTSAQGGGRLYRTGDLARSAGNGVIEYNGRIDHQVKVRGFRIELGEIEARLVEQAVVREAAVLAQEGPGGTQLVAYVVPAEALLGSLEAQQGLRDSLRSALKAVLAEHMVPAHLLFLASLPLTANGKLDRKALPQPQTDRPGHAYVAPEGEREQQVAAIWAQVLDVERVGRSDDFFALGGHSLLATQVVARVRQQLAPGLKLRALFDHPRLDAFVACLGHDEQARPALPLLQARAVSTQAPLALVQRRLWMVEQLSPGSAAYGMPMALRLRGKLSVELLRASLQAVVGRHEVLRTTYGQDSEGEPVALIAPHLAVDLPLHDWSQLSRAEQEAQVAAQALANEAHPFVLDQGPLLRMQLARLGPQEHVLFYSMHHIISDGWSMAVMANELVRIYARLRAGDHTPLPPLALQYSDFAHWQQALQDAGVLQQQAQYWARTLAGYSGQLPLPLRQPRPAKASHEGGTVPFRLREGLTAALNALAAQAQVTLYSVILAAFQAYLHRLTRSDDVVVGVDYAGRQQPELEGLIGFFVNVLPVRSRQLPGSTFAQFLAQGREQLLNAFEHQDLPLDMIVEAARVPRHKGISPLVQVLFVMNDLPLPTAGIDGLSVEALPSVSQQSKFDMALFVEQGQQAELSGHWQYASALFEQAEIQGFVDGWIAVLEQITCDQSVRVEDMNVPMQHAAAGPAVPAGKANKLDKFLKKNQARPAGQAQQPVRESLLVPEQVFPLLLEPTDPGLDVTGWIAANRAWVEEKLVHHGGILFRNFSIPDSQAFEAFAEAVQPGLYGNYGDLPKKEGGQNTYRSTPYPEKKMILFHNESAHQDSWPRKQLFYCELPSPVGGATPVVDCRQMYQRLPTALRERFERNGLLYVRTFTGKLDVSWQHFFKTEQRAEVEARCQASGIQWQWLADDGLQIRTPCPAIITHPVSGARSFFNQVQLHHPYCLDADVREDLLTLFGNERMPRNVYYGDGSPIEDEVMQRIGELYEACAVRFDWRKGDVILLDNMLIAHARDPFEGPRKIVVAMGDMLDRARLAATQVQPQEVDA</sequence>
<dbReference type="RefSeq" id="WP_182365005.1">
    <property type="nucleotide sequence ID" value="NZ_JACGCU010000006.1"/>
</dbReference>
<dbReference type="GO" id="GO:0047527">
    <property type="term" value="F:2,3-dihydroxybenzoate-serine ligase activity"/>
    <property type="evidence" value="ECO:0007669"/>
    <property type="project" value="TreeGrafter"/>
</dbReference>
<dbReference type="PANTHER" id="PTHR45527:SF14">
    <property type="entry name" value="PLIPASTATIN SYNTHASE SUBUNIT B"/>
    <property type="match status" value="1"/>
</dbReference>
<dbReference type="InterPro" id="IPR001242">
    <property type="entry name" value="Condensation_dom"/>
</dbReference>
<dbReference type="InterPro" id="IPR025110">
    <property type="entry name" value="AMP-bd_C"/>
</dbReference>
<dbReference type="FunFam" id="3.30.559.10:FF:000012">
    <property type="entry name" value="Non-ribosomal peptide synthetase"/>
    <property type="match status" value="3"/>
</dbReference>
<name>A0A7W2PRZ1_9PSED</name>
<comment type="cofactor">
    <cofactor evidence="1">
        <name>pantetheine 4'-phosphate</name>
        <dbReference type="ChEBI" id="CHEBI:47942"/>
    </cofactor>
</comment>
<dbReference type="PANTHER" id="PTHR45527">
    <property type="entry name" value="NONRIBOSOMAL PEPTIDE SYNTHETASE"/>
    <property type="match status" value="1"/>
</dbReference>
<evidence type="ECO:0000256" key="3">
    <source>
        <dbReference type="ARBA" id="ARBA00022450"/>
    </source>
</evidence>
<reference evidence="7 8" key="1">
    <citation type="submission" date="2020-07" db="EMBL/GenBank/DDBJ databases">
        <title>Diversity of carbapenemase encoding genes among Pseudomonas putida group clinical isolates in a tertiary Brazilian hospital.</title>
        <authorList>
            <person name="Alberto-Lei F."/>
            <person name="Nodari C.S."/>
            <person name="Streling A.P."/>
            <person name="Paulino J.T."/>
            <person name="Bessa-Neto F.O."/>
            <person name="Cayo R."/>
            <person name="Gales A.C."/>
        </authorList>
    </citation>
    <scope>NUCLEOTIDE SEQUENCE [LARGE SCALE GENOMIC DNA]</scope>
    <source>
        <strain evidence="7 8">14535</strain>
    </source>
</reference>
<dbReference type="FunFam" id="3.40.50.980:FF:000002">
    <property type="entry name" value="Enterobactin synthetase component F"/>
    <property type="match status" value="1"/>
</dbReference>
<dbReference type="SUPFAM" id="SSF56801">
    <property type="entry name" value="Acetyl-CoA synthetase-like"/>
    <property type="match status" value="3"/>
</dbReference>
<dbReference type="Gene3D" id="3.30.559.10">
    <property type="entry name" value="Chloramphenicol acetyltransferase-like domain"/>
    <property type="match status" value="4"/>
</dbReference>
<dbReference type="EMBL" id="JACGCU010000006">
    <property type="protein sequence ID" value="MBA6058638.1"/>
    <property type="molecule type" value="Genomic_DNA"/>
</dbReference>
<keyword evidence="3" id="KW-0596">Phosphopantetheine</keyword>
<organism evidence="7 8">
    <name type="scientific">Pseudomonas juntendi</name>
    <dbReference type="NCBI Taxonomy" id="2666183"/>
    <lineage>
        <taxon>Bacteria</taxon>
        <taxon>Pseudomonadati</taxon>
        <taxon>Pseudomonadota</taxon>
        <taxon>Gammaproteobacteria</taxon>
        <taxon>Pseudomonadales</taxon>
        <taxon>Pseudomonadaceae</taxon>
        <taxon>Pseudomonas</taxon>
    </lineage>
</organism>
<dbReference type="GO" id="GO:0016706">
    <property type="term" value="F:2-oxoglutarate-dependent dioxygenase activity"/>
    <property type="evidence" value="ECO:0007669"/>
    <property type="project" value="UniProtKB-ARBA"/>
</dbReference>
<protein>
    <submittedName>
        <fullName evidence="7">Amino acid adenylation domain-containing protein</fullName>
    </submittedName>
</protein>
<dbReference type="Gene3D" id="3.30.559.30">
    <property type="entry name" value="Nonribosomal peptide synthetase, condensation domain"/>
    <property type="match status" value="4"/>
</dbReference>
<dbReference type="Pfam" id="PF00501">
    <property type="entry name" value="AMP-binding"/>
    <property type="match status" value="3"/>
</dbReference>
<dbReference type="SMART" id="SM00823">
    <property type="entry name" value="PKS_PP"/>
    <property type="match status" value="3"/>
</dbReference>
<proteinExistence type="inferred from homology"/>
<dbReference type="CDD" id="cd17649">
    <property type="entry name" value="A_NRPS_PvdJ-like"/>
    <property type="match status" value="1"/>
</dbReference>
<dbReference type="GO" id="GO:0005829">
    <property type="term" value="C:cytosol"/>
    <property type="evidence" value="ECO:0007669"/>
    <property type="project" value="TreeGrafter"/>
</dbReference>
<dbReference type="InterPro" id="IPR020806">
    <property type="entry name" value="PKS_PP-bd"/>
</dbReference>
<dbReference type="GO" id="GO:0043041">
    <property type="term" value="P:amino acid activation for nonribosomal peptide biosynthetic process"/>
    <property type="evidence" value="ECO:0007669"/>
    <property type="project" value="TreeGrafter"/>
</dbReference>
<dbReference type="Gene3D" id="3.40.50.980">
    <property type="match status" value="6"/>
</dbReference>
<evidence type="ECO:0000256" key="2">
    <source>
        <dbReference type="ARBA" id="ARBA00006432"/>
    </source>
</evidence>
<dbReference type="FunFam" id="3.30.300.30:FF:000010">
    <property type="entry name" value="Enterobactin synthetase component F"/>
    <property type="match status" value="1"/>
</dbReference>
<evidence type="ECO:0000313" key="7">
    <source>
        <dbReference type="EMBL" id="MBA6058638.1"/>
    </source>
</evidence>